<keyword evidence="3" id="KW-1185">Reference proteome</keyword>
<reference evidence="3" key="1">
    <citation type="journal article" date="2019" name="Int. J. Syst. Evol. Microbiol.">
        <title>The Global Catalogue of Microorganisms (GCM) 10K type strain sequencing project: providing services to taxonomists for standard genome sequencing and annotation.</title>
        <authorList>
            <consortium name="The Broad Institute Genomics Platform"/>
            <consortium name="The Broad Institute Genome Sequencing Center for Infectious Disease"/>
            <person name="Wu L."/>
            <person name="Ma J."/>
        </authorList>
    </citation>
    <scope>NUCLEOTIDE SEQUENCE [LARGE SCALE GENOMIC DNA]</scope>
    <source>
        <strain evidence="3">CCUG 51308</strain>
    </source>
</reference>
<sequence>MNCFSPSLSRRLALIAFCISMTPNAIAQDAPSADSAFLERASLRAADIKCKLLSTSERLALEMGFWQARTALLRGGYPLRDVNALNDEATDYANSKECDDEGLTSSNERLKDAFLAFSRTPFYEFKGGQRQWTATRTLTDVWAAYQEDPITSVRFGLIHLPRAKDPLGFSKPGDVRPPSKLAAIAKTLPDKSPPALARLILRDNEKSPEPWIGGMFGPSTGLTPPPLSISKKILASGREVVDAPPYQDGKKTQGALFLFDETAREALNQLDPRESLIVEFIPSDRDKSSKPVRAVFEVGDFQAAAAFSAIARDKVDPTH</sequence>
<organism evidence="2 3">
    <name type="scientific">Hirschia litorea</name>
    <dbReference type="NCBI Taxonomy" id="1199156"/>
    <lineage>
        <taxon>Bacteria</taxon>
        <taxon>Pseudomonadati</taxon>
        <taxon>Pseudomonadota</taxon>
        <taxon>Alphaproteobacteria</taxon>
        <taxon>Hyphomonadales</taxon>
        <taxon>Hyphomonadaceae</taxon>
        <taxon>Hirschia</taxon>
    </lineage>
</organism>
<feature type="chain" id="PRO_5045142808" evidence="1">
    <location>
        <begin position="28"/>
        <end position="319"/>
    </location>
</feature>
<gene>
    <name evidence="2" type="ORF">ACFQS8_04735</name>
</gene>
<keyword evidence="1" id="KW-0732">Signal</keyword>
<comment type="caution">
    <text evidence="2">The sequence shown here is derived from an EMBL/GenBank/DDBJ whole genome shotgun (WGS) entry which is preliminary data.</text>
</comment>
<protein>
    <submittedName>
        <fullName evidence="2">Uncharacterized protein</fullName>
    </submittedName>
</protein>
<name>A0ABW2IJ90_9PROT</name>
<proteinExistence type="predicted"/>
<dbReference type="RefSeq" id="WP_382166114.1">
    <property type="nucleotide sequence ID" value="NZ_JBHTBR010000002.1"/>
</dbReference>
<dbReference type="EMBL" id="JBHTBR010000002">
    <property type="protein sequence ID" value="MFC7290910.1"/>
    <property type="molecule type" value="Genomic_DNA"/>
</dbReference>
<evidence type="ECO:0000256" key="1">
    <source>
        <dbReference type="SAM" id="SignalP"/>
    </source>
</evidence>
<accession>A0ABW2IJ90</accession>
<evidence type="ECO:0000313" key="2">
    <source>
        <dbReference type="EMBL" id="MFC7290910.1"/>
    </source>
</evidence>
<feature type="signal peptide" evidence="1">
    <location>
        <begin position="1"/>
        <end position="27"/>
    </location>
</feature>
<dbReference type="Proteomes" id="UP001596492">
    <property type="component" value="Unassembled WGS sequence"/>
</dbReference>
<evidence type="ECO:0000313" key="3">
    <source>
        <dbReference type="Proteomes" id="UP001596492"/>
    </source>
</evidence>